<reference evidence="2 3" key="1">
    <citation type="journal article" date="2015" name="Sci. Rep.">
        <title>Chromosome-level genome map provides insights into diverse defense mechanisms in the medicinal fungus Ganoderma sinense.</title>
        <authorList>
            <person name="Zhu Y."/>
            <person name="Xu J."/>
            <person name="Sun C."/>
            <person name="Zhou S."/>
            <person name="Xu H."/>
            <person name="Nelson D.R."/>
            <person name="Qian J."/>
            <person name="Song J."/>
            <person name="Luo H."/>
            <person name="Xiang L."/>
            <person name="Li Y."/>
            <person name="Xu Z."/>
            <person name="Ji A."/>
            <person name="Wang L."/>
            <person name="Lu S."/>
            <person name="Hayward A."/>
            <person name="Sun W."/>
            <person name="Li X."/>
            <person name="Schwartz D.C."/>
            <person name="Wang Y."/>
            <person name="Chen S."/>
        </authorList>
    </citation>
    <scope>NUCLEOTIDE SEQUENCE [LARGE SCALE GENOMIC DNA]</scope>
    <source>
        <strain evidence="2 3">ZZ0214-1</strain>
    </source>
</reference>
<comment type="caution">
    <text evidence="2">The sequence shown here is derived from an EMBL/GenBank/DDBJ whole genome shotgun (WGS) entry which is preliminary data.</text>
</comment>
<accession>A0A2G8SVD7</accession>
<name>A0A2G8SVD7_9APHY</name>
<feature type="compositionally biased region" description="Polar residues" evidence="1">
    <location>
        <begin position="18"/>
        <end position="29"/>
    </location>
</feature>
<dbReference type="EMBL" id="AYKW01000001">
    <property type="protein sequence ID" value="PIL37724.1"/>
    <property type="molecule type" value="Genomic_DNA"/>
</dbReference>
<evidence type="ECO:0000313" key="2">
    <source>
        <dbReference type="EMBL" id="PIL37724.1"/>
    </source>
</evidence>
<feature type="region of interest" description="Disordered" evidence="1">
    <location>
        <begin position="1"/>
        <end position="32"/>
    </location>
</feature>
<dbReference type="AlphaFoldDB" id="A0A2G8SVD7"/>
<evidence type="ECO:0000256" key="1">
    <source>
        <dbReference type="SAM" id="MobiDB-lite"/>
    </source>
</evidence>
<proteinExistence type="predicted"/>
<keyword evidence="3" id="KW-1185">Reference proteome</keyword>
<protein>
    <submittedName>
        <fullName evidence="2">Uncharacterized protein</fullName>
    </submittedName>
</protein>
<gene>
    <name evidence="2" type="ORF">GSI_01418</name>
</gene>
<sequence>MARHPLVDIDSDPAIQPVENSSQLPTISQDPDAVGNLDSGRVVLTASRYSSLFPLGQRISNGATTADIAVNPRGNFVVVGNNLNEDFSAPASS</sequence>
<organism evidence="2 3">
    <name type="scientific">Ganoderma sinense ZZ0214-1</name>
    <dbReference type="NCBI Taxonomy" id="1077348"/>
    <lineage>
        <taxon>Eukaryota</taxon>
        <taxon>Fungi</taxon>
        <taxon>Dikarya</taxon>
        <taxon>Basidiomycota</taxon>
        <taxon>Agaricomycotina</taxon>
        <taxon>Agaricomycetes</taxon>
        <taxon>Polyporales</taxon>
        <taxon>Polyporaceae</taxon>
        <taxon>Ganoderma</taxon>
    </lineage>
</organism>
<evidence type="ECO:0000313" key="3">
    <source>
        <dbReference type="Proteomes" id="UP000230002"/>
    </source>
</evidence>
<dbReference type="Proteomes" id="UP000230002">
    <property type="component" value="Unassembled WGS sequence"/>
</dbReference>